<evidence type="ECO:0000313" key="2">
    <source>
        <dbReference type="Proteomes" id="UP000269019"/>
    </source>
</evidence>
<accession>A0A3G6JC78</accession>
<organism evidence="1 2">
    <name type="scientific">Corynebacterium choanae</name>
    <dbReference type="NCBI Taxonomy" id="1862358"/>
    <lineage>
        <taxon>Bacteria</taxon>
        <taxon>Bacillati</taxon>
        <taxon>Actinomycetota</taxon>
        <taxon>Actinomycetes</taxon>
        <taxon>Mycobacteriales</taxon>
        <taxon>Corynebacteriaceae</taxon>
        <taxon>Corynebacterium</taxon>
    </lineage>
</organism>
<dbReference type="Proteomes" id="UP000269019">
    <property type="component" value="Chromosome"/>
</dbReference>
<dbReference type="KEGG" id="ccho:CCHOA_09485"/>
<evidence type="ECO:0000313" key="1">
    <source>
        <dbReference type="EMBL" id="AZA14280.1"/>
    </source>
</evidence>
<protein>
    <submittedName>
        <fullName evidence="1">Uncharacterized protein</fullName>
    </submittedName>
</protein>
<dbReference type="EMBL" id="CP033896">
    <property type="protein sequence ID" value="AZA14280.1"/>
    <property type="molecule type" value="Genomic_DNA"/>
</dbReference>
<gene>
    <name evidence="1" type="ORF">CCHOA_09485</name>
</gene>
<proteinExistence type="predicted"/>
<sequence length="61" mass="7047">MISCGMLSFPKRPQNNRLPFVHWQWLNVLRTMGHTADYAHRRLRLLGGAGTLTSVREDDKP</sequence>
<dbReference type="AlphaFoldDB" id="A0A3G6JC78"/>
<keyword evidence="2" id="KW-1185">Reference proteome</keyword>
<reference evidence="1 2" key="1">
    <citation type="submission" date="2018-11" db="EMBL/GenBank/DDBJ databases">
        <authorList>
            <person name="Kleinhagauer T."/>
            <person name="Glaeser S.P."/>
            <person name="Spergser J."/>
            <person name="Ruckert C."/>
            <person name="Kaempfer P."/>
            <person name="Busse H.-J."/>
        </authorList>
    </citation>
    <scope>NUCLEOTIDE SEQUENCE [LARGE SCALE GENOMIC DNA]</scope>
    <source>
        <strain evidence="1 2">200CH</strain>
    </source>
</reference>
<name>A0A3G6JC78_9CORY</name>